<proteinExistence type="predicted"/>
<comment type="caution">
    <text evidence="2">The sequence shown here is derived from an EMBL/GenBank/DDBJ whole genome shotgun (WGS) entry which is preliminary data.</text>
</comment>
<evidence type="ECO:0000256" key="1">
    <source>
        <dbReference type="SAM" id="MobiDB-lite"/>
    </source>
</evidence>
<reference evidence="2 3" key="1">
    <citation type="submission" date="2019-05" db="EMBL/GenBank/DDBJ databases">
        <title>Another draft genome of Portunus trituberculatus and its Hox gene families provides insights of decapod evolution.</title>
        <authorList>
            <person name="Jeong J.-H."/>
            <person name="Song I."/>
            <person name="Kim S."/>
            <person name="Choi T."/>
            <person name="Kim D."/>
            <person name="Ryu S."/>
            <person name="Kim W."/>
        </authorList>
    </citation>
    <scope>NUCLEOTIDE SEQUENCE [LARGE SCALE GENOMIC DNA]</scope>
    <source>
        <tissue evidence="2">Muscle</tissue>
    </source>
</reference>
<protein>
    <submittedName>
        <fullName evidence="2">Uncharacterized protein</fullName>
    </submittedName>
</protein>
<dbReference type="EMBL" id="VSRR010000555">
    <property type="protein sequence ID" value="MPC17019.1"/>
    <property type="molecule type" value="Genomic_DNA"/>
</dbReference>
<evidence type="ECO:0000313" key="3">
    <source>
        <dbReference type="Proteomes" id="UP000324222"/>
    </source>
</evidence>
<dbReference type="Proteomes" id="UP000324222">
    <property type="component" value="Unassembled WGS sequence"/>
</dbReference>
<name>A0A5B7D6W1_PORTR</name>
<accession>A0A5B7D6W1</accession>
<organism evidence="2 3">
    <name type="scientific">Portunus trituberculatus</name>
    <name type="common">Swimming crab</name>
    <name type="synonym">Neptunus trituberculatus</name>
    <dbReference type="NCBI Taxonomy" id="210409"/>
    <lineage>
        <taxon>Eukaryota</taxon>
        <taxon>Metazoa</taxon>
        <taxon>Ecdysozoa</taxon>
        <taxon>Arthropoda</taxon>
        <taxon>Crustacea</taxon>
        <taxon>Multicrustacea</taxon>
        <taxon>Malacostraca</taxon>
        <taxon>Eumalacostraca</taxon>
        <taxon>Eucarida</taxon>
        <taxon>Decapoda</taxon>
        <taxon>Pleocyemata</taxon>
        <taxon>Brachyura</taxon>
        <taxon>Eubrachyura</taxon>
        <taxon>Portunoidea</taxon>
        <taxon>Portunidae</taxon>
        <taxon>Portuninae</taxon>
        <taxon>Portunus</taxon>
    </lineage>
</organism>
<evidence type="ECO:0000313" key="2">
    <source>
        <dbReference type="EMBL" id="MPC17019.1"/>
    </source>
</evidence>
<keyword evidence="3" id="KW-1185">Reference proteome</keyword>
<feature type="compositionally biased region" description="Pro residues" evidence="1">
    <location>
        <begin position="34"/>
        <end position="43"/>
    </location>
</feature>
<feature type="compositionally biased region" description="Pro residues" evidence="1">
    <location>
        <begin position="53"/>
        <end position="62"/>
    </location>
</feature>
<gene>
    <name evidence="2" type="ORF">E2C01_009864</name>
</gene>
<dbReference type="AlphaFoldDB" id="A0A5B7D6W1"/>
<feature type="region of interest" description="Disordered" evidence="1">
    <location>
        <begin position="1"/>
        <end position="70"/>
    </location>
</feature>
<sequence>MTRNGNKPKSEEGLATPKVPEDDNWHAPPMASHTPPPTPPPSCCPRCFHHPPHPYPDPPSPRLLPDTLQL</sequence>